<keyword evidence="2" id="KW-1185">Reference proteome</keyword>
<proteinExistence type="predicted"/>
<dbReference type="EMBL" id="JAVFWL010000002">
    <property type="protein sequence ID" value="KAK6736183.1"/>
    <property type="molecule type" value="Genomic_DNA"/>
</dbReference>
<comment type="caution">
    <text evidence="1">The sequence shown here is derived from an EMBL/GenBank/DDBJ whole genome shotgun (WGS) entry which is preliminary data.</text>
</comment>
<gene>
    <name evidence="1" type="primary">Necator_chrII.g6868</name>
    <name evidence="1" type="ORF">RB195_019075</name>
</gene>
<dbReference type="Proteomes" id="UP001303046">
    <property type="component" value="Unassembled WGS sequence"/>
</dbReference>
<evidence type="ECO:0000313" key="2">
    <source>
        <dbReference type="Proteomes" id="UP001303046"/>
    </source>
</evidence>
<accession>A0ABR1CCI5</accession>
<organism evidence="1 2">
    <name type="scientific">Necator americanus</name>
    <name type="common">Human hookworm</name>
    <dbReference type="NCBI Taxonomy" id="51031"/>
    <lineage>
        <taxon>Eukaryota</taxon>
        <taxon>Metazoa</taxon>
        <taxon>Ecdysozoa</taxon>
        <taxon>Nematoda</taxon>
        <taxon>Chromadorea</taxon>
        <taxon>Rhabditida</taxon>
        <taxon>Rhabditina</taxon>
        <taxon>Rhabditomorpha</taxon>
        <taxon>Strongyloidea</taxon>
        <taxon>Ancylostomatidae</taxon>
        <taxon>Bunostominae</taxon>
        <taxon>Necator</taxon>
    </lineage>
</organism>
<name>A0ABR1CCI5_NECAM</name>
<protein>
    <submittedName>
        <fullName evidence="1">Uncharacterized protein</fullName>
    </submittedName>
</protein>
<sequence>MPVLDQHHRRSQAASQPIRPIMMYELETWAAPFTVTERLKPTGIVRRTHVLWQGMKNGRHQHLALLSKVATEHCLRYFVHMLRRPAHRLVQSSKAKNVDTISFIG</sequence>
<evidence type="ECO:0000313" key="1">
    <source>
        <dbReference type="EMBL" id="KAK6736183.1"/>
    </source>
</evidence>
<reference evidence="1 2" key="1">
    <citation type="submission" date="2023-08" db="EMBL/GenBank/DDBJ databases">
        <title>A Necator americanus chromosomal reference genome.</title>
        <authorList>
            <person name="Ilik V."/>
            <person name="Petrzelkova K.J."/>
            <person name="Pardy F."/>
            <person name="Fuh T."/>
            <person name="Niatou-Singa F.S."/>
            <person name="Gouil Q."/>
            <person name="Baker L."/>
            <person name="Ritchie M.E."/>
            <person name="Jex A.R."/>
            <person name="Gazzola D."/>
            <person name="Li H."/>
            <person name="Toshio Fujiwara R."/>
            <person name="Zhan B."/>
            <person name="Aroian R.V."/>
            <person name="Pafco B."/>
            <person name="Schwarz E.M."/>
        </authorList>
    </citation>
    <scope>NUCLEOTIDE SEQUENCE [LARGE SCALE GENOMIC DNA]</scope>
    <source>
        <strain evidence="1 2">Aroian</strain>
        <tissue evidence="1">Whole animal</tissue>
    </source>
</reference>